<evidence type="ECO:0008006" key="2">
    <source>
        <dbReference type="Google" id="ProtNLM"/>
    </source>
</evidence>
<dbReference type="Pfam" id="PF13328">
    <property type="entry name" value="HD_4"/>
    <property type="match status" value="1"/>
</dbReference>
<accession>K1XXW0</accession>
<sequence>MIEAKVVEKFLHTIPSKYPYFLKHFAIIQKACDFALHAHTGQKRKYSWNPFIEHPLNVALLWAKKFNDINLFVASILHDCVEDNENIPLSTIYELFGEDVGFIVDSVTDTTNYFLHDRQHIFHDRIEKFLHGGMHDIRCIWLKLHDREHNINTLWWLEPRKQIRMSFETQAIYEPLKKLFGWYRNKPKSLEVCHELFHHYLIANRITTPEDIKEALLNQTFFDFDNDTFNLVYKNSNRIFWEINNKKVFKKLIESKNFDEKIDIISFQQDAHDNFLVVFKYKKWNVFEGFTSKLKIHTNFS</sequence>
<evidence type="ECO:0000313" key="1">
    <source>
        <dbReference type="EMBL" id="EKD25143.1"/>
    </source>
</evidence>
<dbReference type="AlphaFoldDB" id="K1XXW0"/>
<dbReference type="PANTHER" id="PTHR43061:SF1">
    <property type="entry name" value="GTP DIPHOSPHOKINASE RSH1, CHLOROPLASTIC-RELATED"/>
    <property type="match status" value="1"/>
</dbReference>
<proteinExistence type="predicted"/>
<dbReference type="Gene3D" id="1.10.3210.10">
    <property type="entry name" value="Hypothetical protein af1432"/>
    <property type="match status" value="1"/>
</dbReference>
<comment type="caution">
    <text evidence="1">The sequence shown here is derived from an EMBL/GenBank/DDBJ whole genome shotgun (WGS) entry which is preliminary data.</text>
</comment>
<protein>
    <recommendedName>
        <fullName evidence="2">HD/PDEase domain-containing protein</fullName>
    </recommendedName>
</protein>
<dbReference type="SUPFAM" id="SSF109604">
    <property type="entry name" value="HD-domain/PDEase-like"/>
    <property type="match status" value="1"/>
</dbReference>
<organism evidence="1">
    <name type="scientific">uncultured bacterium</name>
    <name type="common">gcode 4</name>
    <dbReference type="NCBI Taxonomy" id="1234023"/>
    <lineage>
        <taxon>Bacteria</taxon>
        <taxon>environmental samples</taxon>
    </lineage>
</organism>
<gene>
    <name evidence="1" type="ORF">ACD_80C00113G0011</name>
</gene>
<dbReference type="EMBL" id="AMFJ01036120">
    <property type="protein sequence ID" value="EKD25143.1"/>
    <property type="molecule type" value="Genomic_DNA"/>
</dbReference>
<dbReference type="PANTHER" id="PTHR43061">
    <property type="entry name" value="GTP DIPHOSPHOKINASE RSH1, CHLOROPLASTIC-RELATED"/>
    <property type="match status" value="1"/>
</dbReference>
<name>K1XXW0_9BACT</name>
<reference evidence="1" key="1">
    <citation type="journal article" date="2012" name="Science">
        <title>Fermentation, hydrogen, and sulfur metabolism in multiple uncultivated bacterial phyla.</title>
        <authorList>
            <person name="Wrighton K.C."/>
            <person name="Thomas B.C."/>
            <person name="Sharon I."/>
            <person name="Miller C.S."/>
            <person name="Castelle C.J."/>
            <person name="VerBerkmoes N.C."/>
            <person name="Wilkins M.J."/>
            <person name="Hettich R.L."/>
            <person name="Lipton M.S."/>
            <person name="Williams K.H."/>
            <person name="Long P.E."/>
            <person name="Banfield J.F."/>
        </authorList>
    </citation>
    <scope>NUCLEOTIDE SEQUENCE [LARGE SCALE GENOMIC DNA]</scope>
</reference>